<dbReference type="Gene3D" id="2.30.29.30">
    <property type="entry name" value="Pleckstrin-homology domain (PH domain)/Phosphotyrosine-binding domain (PTB)"/>
    <property type="match status" value="1"/>
</dbReference>
<dbReference type="SMART" id="SM00160">
    <property type="entry name" value="RanBD"/>
    <property type="match status" value="1"/>
</dbReference>
<feature type="region of interest" description="Disordered" evidence="3">
    <location>
        <begin position="153"/>
        <end position="209"/>
    </location>
</feature>
<keyword evidence="5" id="KW-1185">Reference proteome</keyword>
<sequence>MPSDDHPTQVLKKKRSREQLDLNSSVDSKAAAKSAQNSAPVEPSEEKSADAKEPEKKRHRDGSQEQETKTDKGFAGSAFATSSLAAFAGSDKSPFGSIGTSTPSVFKPADSGMTSFASPSGGSGFGSFGGGFSGVGGGFSAAAKTSGLTSFASPSAPATFGETKPSALGESKASTLGAEDSKDQDEESDKDDGEEEDNSTFEAEKTDERFYEQTSMKSLFVDPRNHPLIIRTVETGEEEEITYFSSRSKLFHFLDGEWKERGIGTFKLNGRKSSTDPEKIFSRMIMRADGNMRVMLNSSLFRGMNYGDSKNECPTTKQILLAGLENGRTFPLMLRFSSVETAEKLWTEIGKCIKNLPGDDGEES</sequence>
<reference evidence="4" key="2">
    <citation type="journal article" date="2023" name="IMA Fungus">
        <title>Comparative genomic study of the Penicillium genus elucidates a diverse pangenome and 15 lateral gene transfer events.</title>
        <authorList>
            <person name="Petersen C."/>
            <person name="Sorensen T."/>
            <person name="Nielsen M.R."/>
            <person name="Sondergaard T.E."/>
            <person name="Sorensen J.L."/>
            <person name="Fitzpatrick D.A."/>
            <person name="Frisvad J.C."/>
            <person name="Nielsen K.L."/>
        </authorList>
    </citation>
    <scope>NUCLEOTIDE SEQUENCE</scope>
    <source>
        <strain evidence="4">IBT 21472</strain>
    </source>
</reference>
<feature type="region of interest" description="Disordered" evidence="3">
    <location>
        <begin position="1"/>
        <end position="75"/>
    </location>
</feature>
<evidence type="ECO:0000256" key="1">
    <source>
        <dbReference type="ARBA" id="ARBA00004123"/>
    </source>
</evidence>
<evidence type="ECO:0000256" key="3">
    <source>
        <dbReference type="SAM" id="MobiDB-lite"/>
    </source>
</evidence>
<dbReference type="InterPro" id="IPR011993">
    <property type="entry name" value="PH-like_dom_sf"/>
</dbReference>
<keyword evidence="2" id="KW-0539">Nucleus</keyword>
<organism evidence="4 5">
    <name type="scientific">Penicillium atrosanguineum</name>
    <dbReference type="NCBI Taxonomy" id="1132637"/>
    <lineage>
        <taxon>Eukaryota</taxon>
        <taxon>Fungi</taxon>
        <taxon>Dikarya</taxon>
        <taxon>Ascomycota</taxon>
        <taxon>Pezizomycotina</taxon>
        <taxon>Eurotiomycetes</taxon>
        <taxon>Eurotiomycetidae</taxon>
        <taxon>Eurotiales</taxon>
        <taxon>Aspergillaceae</taxon>
        <taxon>Penicillium</taxon>
    </lineage>
</organism>
<dbReference type="EMBL" id="JAPZBO010000002">
    <property type="protein sequence ID" value="KAJ5324791.1"/>
    <property type="molecule type" value="Genomic_DNA"/>
</dbReference>
<feature type="compositionally biased region" description="Acidic residues" evidence="3">
    <location>
        <begin position="182"/>
        <end position="199"/>
    </location>
</feature>
<reference evidence="4" key="1">
    <citation type="submission" date="2022-12" db="EMBL/GenBank/DDBJ databases">
        <authorList>
            <person name="Petersen C."/>
        </authorList>
    </citation>
    <scope>NUCLEOTIDE SEQUENCE</scope>
    <source>
        <strain evidence="4">IBT 21472</strain>
    </source>
</reference>
<dbReference type="Proteomes" id="UP001147746">
    <property type="component" value="Unassembled WGS sequence"/>
</dbReference>
<evidence type="ECO:0000313" key="5">
    <source>
        <dbReference type="Proteomes" id="UP001147746"/>
    </source>
</evidence>
<feature type="compositionally biased region" description="Low complexity" evidence="3">
    <location>
        <begin position="24"/>
        <end position="35"/>
    </location>
</feature>
<protein>
    <submittedName>
        <fullName evidence="4">Nucleoporin NUP56</fullName>
    </submittedName>
</protein>
<dbReference type="Pfam" id="PF00638">
    <property type="entry name" value="Ran_BP1"/>
    <property type="match status" value="1"/>
</dbReference>
<gene>
    <name evidence="4" type="ORF">N7476_003391</name>
</gene>
<feature type="region of interest" description="Disordered" evidence="3">
    <location>
        <begin position="90"/>
        <end position="129"/>
    </location>
</feature>
<comment type="subcellular location">
    <subcellularLocation>
        <location evidence="1">Nucleus</location>
    </subcellularLocation>
</comment>
<dbReference type="PANTHER" id="PTHR23138:SF142">
    <property type="entry name" value="RAN-BINDING PROTEIN 3B-RELATED"/>
    <property type="match status" value="1"/>
</dbReference>
<proteinExistence type="predicted"/>
<dbReference type="SUPFAM" id="SSF50729">
    <property type="entry name" value="PH domain-like"/>
    <property type="match status" value="1"/>
</dbReference>
<name>A0A9W9LC79_9EURO</name>
<dbReference type="InterPro" id="IPR045255">
    <property type="entry name" value="RanBP1-like"/>
</dbReference>
<feature type="compositionally biased region" description="Basic and acidic residues" evidence="3">
    <location>
        <begin position="44"/>
        <end position="72"/>
    </location>
</feature>
<dbReference type="AlphaFoldDB" id="A0A9W9LC79"/>
<evidence type="ECO:0000256" key="2">
    <source>
        <dbReference type="ARBA" id="ARBA00023242"/>
    </source>
</evidence>
<accession>A0A9W9LC79</accession>
<dbReference type="PANTHER" id="PTHR23138">
    <property type="entry name" value="RAN BINDING PROTEIN"/>
    <property type="match status" value="1"/>
</dbReference>
<evidence type="ECO:0000313" key="4">
    <source>
        <dbReference type="EMBL" id="KAJ5324791.1"/>
    </source>
</evidence>
<dbReference type="PROSITE" id="PS50196">
    <property type="entry name" value="RANBD1"/>
    <property type="match status" value="1"/>
</dbReference>
<comment type="caution">
    <text evidence="4">The sequence shown here is derived from an EMBL/GenBank/DDBJ whole genome shotgun (WGS) entry which is preliminary data.</text>
</comment>
<dbReference type="GO" id="GO:0005634">
    <property type="term" value="C:nucleus"/>
    <property type="evidence" value="ECO:0007669"/>
    <property type="project" value="UniProtKB-SubCell"/>
</dbReference>
<dbReference type="InterPro" id="IPR000156">
    <property type="entry name" value="Ran_bind_dom"/>
</dbReference>